<protein>
    <submittedName>
        <fullName evidence="5">Stealth protein CR2, conserved region 2</fullName>
    </submittedName>
</protein>
<dbReference type="GO" id="GO:0016772">
    <property type="term" value="F:transferase activity, transferring phosphorus-containing groups"/>
    <property type="evidence" value="ECO:0007669"/>
    <property type="project" value="InterPro"/>
</dbReference>
<dbReference type="EMBL" id="FNUV01000006">
    <property type="protein sequence ID" value="SEF98984.1"/>
    <property type="molecule type" value="Genomic_DNA"/>
</dbReference>
<organism evidence="5 6">
    <name type="scientific">Xylanibacter ruminicola</name>
    <name type="common">Prevotella ruminicola</name>
    <dbReference type="NCBI Taxonomy" id="839"/>
    <lineage>
        <taxon>Bacteria</taxon>
        <taxon>Pseudomonadati</taxon>
        <taxon>Bacteroidota</taxon>
        <taxon>Bacteroidia</taxon>
        <taxon>Bacteroidales</taxon>
        <taxon>Prevotellaceae</taxon>
        <taxon>Xylanibacter</taxon>
    </lineage>
</organism>
<evidence type="ECO:0000256" key="1">
    <source>
        <dbReference type="ARBA" id="ARBA00007583"/>
    </source>
</evidence>
<evidence type="ECO:0000256" key="2">
    <source>
        <dbReference type="ARBA" id="ARBA00022679"/>
    </source>
</evidence>
<dbReference type="GO" id="GO:0000271">
    <property type="term" value="P:polysaccharide biosynthetic process"/>
    <property type="evidence" value="ECO:0007669"/>
    <property type="project" value="UniProtKB-KW"/>
</dbReference>
<reference evidence="5 6" key="1">
    <citation type="submission" date="2016-10" db="EMBL/GenBank/DDBJ databases">
        <authorList>
            <person name="de Groot N.N."/>
        </authorList>
    </citation>
    <scope>NUCLEOTIDE SEQUENCE [LARGE SCALE GENOMIC DNA]</scope>
    <source>
        <strain evidence="5 6">AR32</strain>
    </source>
</reference>
<sequence>MGNEKIDFVITWGSNDDPEWKKQYEYYSAKAGRTVDSSIYRYRDWDMLYFLFRGIEKFAPWVNKVYFVTNANPPKWMNTKHPKLIVLNDKDIVPSQYMPTFSCFPIEFNFHRIEGLSDKFVYFCDDMFIIDNVFPTHFFRNGLPCDMAIMSAVCHSKANVYDNCCFMAKALVNQYFEKTKVVKKNIFKWYPPSIPWVVKANLRYLRLPHFPGFSLNHLPQIYLKKTYDEIWKCCGEELARTCESKFRSYGDVSPTLIRYWQLASGNFTPCNVYKYGKVFYLCDKNISESVDCICHQKKKLICLNDGDHVTHFDEYKERLIKAFEQILPNKCGFEL</sequence>
<keyword evidence="3" id="KW-0270">Exopolysaccharide synthesis</keyword>
<dbReference type="Pfam" id="PF11380">
    <property type="entry name" value="Stealth_CR2"/>
    <property type="match status" value="1"/>
</dbReference>
<dbReference type="Proteomes" id="UP000236735">
    <property type="component" value="Unassembled WGS sequence"/>
</dbReference>
<accession>A0A1H5WHN2</accession>
<dbReference type="PANTHER" id="PTHR24045">
    <property type="match status" value="1"/>
</dbReference>
<comment type="similarity">
    <text evidence="1">Belongs to the stealth family.</text>
</comment>
<evidence type="ECO:0000259" key="4">
    <source>
        <dbReference type="Pfam" id="PF11380"/>
    </source>
</evidence>
<name>A0A1H5WHN2_XYLRU</name>
<gene>
    <name evidence="5" type="ORF">SAMN05216354_2356</name>
</gene>
<dbReference type="InterPro" id="IPR021520">
    <property type="entry name" value="Stealth_CR2"/>
</dbReference>
<dbReference type="PANTHER" id="PTHR24045:SF0">
    <property type="entry name" value="N-ACETYLGLUCOSAMINE-1-PHOSPHOTRANSFERASE SUBUNITS ALPHA_BETA"/>
    <property type="match status" value="1"/>
</dbReference>
<evidence type="ECO:0000313" key="6">
    <source>
        <dbReference type="Proteomes" id="UP000236735"/>
    </source>
</evidence>
<proteinExistence type="inferred from homology"/>
<dbReference type="RefSeq" id="WP_103916050.1">
    <property type="nucleotide sequence ID" value="NZ_FNUV01000006.1"/>
</dbReference>
<keyword evidence="2" id="KW-0808">Transferase</keyword>
<feature type="domain" description="Stealth protein CR2 conserved region 2" evidence="4">
    <location>
        <begin position="41"/>
        <end position="141"/>
    </location>
</feature>
<evidence type="ECO:0000313" key="5">
    <source>
        <dbReference type="EMBL" id="SEF98984.1"/>
    </source>
</evidence>
<dbReference type="InterPro" id="IPR047141">
    <property type="entry name" value="Stealth"/>
</dbReference>
<evidence type="ECO:0000256" key="3">
    <source>
        <dbReference type="ARBA" id="ARBA00023169"/>
    </source>
</evidence>
<dbReference type="AlphaFoldDB" id="A0A1H5WHN2"/>